<dbReference type="OrthoDB" id="20368at10239"/>
<sequence length="83" mass="9546">MQLTSQGANMVVDFYPVKFADGEISTRYILKTVTFMGQSQSKRYILKRDFDREVTSRVEGYGYEVTDMHTEPQLFNSAMCLAC</sequence>
<protein>
    <submittedName>
        <fullName evidence="1">Uncharacterized protein</fullName>
    </submittedName>
</protein>
<dbReference type="Proteomes" id="UP000006523">
    <property type="component" value="Segment"/>
</dbReference>
<reference evidence="1 2" key="1">
    <citation type="journal article" date="2010" name="Environ. Microbiol.">
        <title>Genomic analysis of oceanic cyanobacterial myoviruses compared with T4-like myoviruses from diverse hosts and environments.</title>
        <authorList>
            <person name="Sullivan M.B."/>
            <person name="Huang K.H."/>
            <person name="Ignacio-Espinoza J.C."/>
            <person name="Berlin A.M."/>
            <person name="Kelly L."/>
            <person name="Weigele P.R."/>
            <person name="DeFrancesco A.S."/>
            <person name="Kern S.E."/>
            <person name="Thompson L.R."/>
            <person name="Young S."/>
            <person name="Yandava C."/>
            <person name="Fu R."/>
            <person name="Krastins B."/>
            <person name="Chase M."/>
            <person name="Sarracino D."/>
            <person name="Osburne M.S."/>
            <person name="Henn M.R."/>
            <person name="Chisholm S.W."/>
        </authorList>
    </citation>
    <scope>NUCLEOTIDE SEQUENCE [LARGE SCALE GENOMIC DNA]</scope>
    <source>
        <strain evidence="1">6501-1</strain>
    </source>
</reference>
<keyword evidence="2" id="KW-1185">Reference proteome</keyword>
<gene>
    <name evidence="1" type="ORF">SSM1_081</name>
</gene>
<accession>E3SI88</accession>
<dbReference type="KEGG" id="vg:10327547"/>
<evidence type="ECO:0000313" key="1">
    <source>
        <dbReference type="EMBL" id="ADO97269.1"/>
    </source>
</evidence>
<name>E3SI88_9CAUD</name>
<proteinExistence type="predicted"/>
<organism evidence="1 2">
    <name type="scientific">Synechococcus phage S-SM1</name>
    <dbReference type="NCBI Taxonomy" id="444859"/>
    <lineage>
        <taxon>Viruses</taxon>
        <taxon>Duplodnaviria</taxon>
        <taxon>Heunggongvirae</taxon>
        <taxon>Uroviricota</taxon>
        <taxon>Caudoviricetes</taxon>
        <taxon>Pantevenvirales</taxon>
        <taxon>Kyanoviridae</taxon>
        <taxon>Thetisvirus</taxon>
        <taxon>Thetisvirus ssm1</taxon>
    </lineage>
</organism>
<dbReference type="RefSeq" id="YP_004322972.1">
    <property type="nucleotide sequence ID" value="NC_015282.1"/>
</dbReference>
<dbReference type="EMBL" id="GU071094">
    <property type="protein sequence ID" value="ADO97269.1"/>
    <property type="molecule type" value="Genomic_DNA"/>
</dbReference>
<evidence type="ECO:0000313" key="2">
    <source>
        <dbReference type="Proteomes" id="UP000006523"/>
    </source>
</evidence>
<dbReference type="GeneID" id="10327547"/>